<keyword evidence="2" id="KW-1185">Reference proteome</keyword>
<dbReference type="SUPFAM" id="SSF52047">
    <property type="entry name" value="RNI-like"/>
    <property type="match status" value="1"/>
</dbReference>
<sequence>MNFLTFYRRLRSAQTPSPAARHALAIDEVFMIILEYLYDDGRGRRSLASLAQTATFFTGPALAVLWKHLPNSRPLISVLLSRSEEFDERLGDNTYYDAEVHPSWYLLLDEPYSRVGVPQDASHREMCKISSRMSGHISHRVAWYFNHVKSLRWDNSIHNPVLSRLLMATRSDGVQGLLPNLVSLVWTNHRHGLINNPLILAQSRKIEKVEVSYQAHCVTIADVAEHIDRLIDMVAHLPPNVRTLKISMPGFWKTAIGRNHLHEAHARQQLDMLYKCLNGFLSQPGSSLLDLHLSTGSFYMAPTLLNVVDPPFLAQLNLTSLLLEIFGNPPADEPLSFPHLRSLCLTFNLPNETCAKWARQLSCPMLEHLTLSFNRTGSAAFHALTATHQSGVAAEFCNNPYLVFTEGVCRSDYFHTITSFALEYDHPPLLTMHDFHVFRAIPFEHWQQIVLQTERNIRRAQKNVLGAVLAGRPFPRVLTLSIALSNAIIPCQVTELVSQLDSFGRLQTLSVVHLPAHPDEDTRIGEFSSLSTLVDMTQMVENLPALRSLTMGVIDKRLCTEGYYDAWEIKHSSSRRMRPCLHLRHWNVLNSELQSKRNRKLEYATLKSSEVRIVCENLRLAFPRLETVECSEDNKQKGSWEAIGKYLKEHRELDRPRISGPSRLFNLL</sequence>
<dbReference type="HOGENOM" id="CLU_411087_0_0_1"/>
<organism evidence="1 2">
    <name type="scientific">Phlebiopsis gigantea (strain 11061_1 CR5-6)</name>
    <name type="common">White-rot fungus</name>
    <name type="synonym">Peniophora gigantea</name>
    <dbReference type="NCBI Taxonomy" id="745531"/>
    <lineage>
        <taxon>Eukaryota</taxon>
        <taxon>Fungi</taxon>
        <taxon>Dikarya</taxon>
        <taxon>Basidiomycota</taxon>
        <taxon>Agaricomycotina</taxon>
        <taxon>Agaricomycetes</taxon>
        <taxon>Polyporales</taxon>
        <taxon>Phanerochaetaceae</taxon>
        <taxon>Phlebiopsis</taxon>
    </lineage>
</organism>
<protein>
    <recommendedName>
        <fullName evidence="3">F-box domain-containing protein</fullName>
    </recommendedName>
</protein>
<evidence type="ECO:0000313" key="2">
    <source>
        <dbReference type="Proteomes" id="UP000053257"/>
    </source>
</evidence>
<gene>
    <name evidence="1" type="ORF">PHLGIDRAFT_119454</name>
</gene>
<proteinExistence type="predicted"/>
<evidence type="ECO:0000313" key="1">
    <source>
        <dbReference type="EMBL" id="KIP05898.1"/>
    </source>
</evidence>
<reference evidence="1 2" key="1">
    <citation type="journal article" date="2014" name="PLoS Genet.">
        <title>Analysis of the Phlebiopsis gigantea genome, transcriptome and secretome provides insight into its pioneer colonization strategies of wood.</title>
        <authorList>
            <person name="Hori C."/>
            <person name="Ishida T."/>
            <person name="Igarashi K."/>
            <person name="Samejima M."/>
            <person name="Suzuki H."/>
            <person name="Master E."/>
            <person name="Ferreira P."/>
            <person name="Ruiz-Duenas F.J."/>
            <person name="Held B."/>
            <person name="Canessa P."/>
            <person name="Larrondo L.F."/>
            <person name="Schmoll M."/>
            <person name="Druzhinina I.S."/>
            <person name="Kubicek C.P."/>
            <person name="Gaskell J.A."/>
            <person name="Kersten P."/>
            <person name="St John F."/>
            <person name="Glasner J."/>
            <person name="Sabat G."/>
            <person name="Splinter BonDurant S."/>
            <person name="Syed K."/>
            <person name="Yadav J."/>
            <person name="Mgbeahuruike A.C."/>
            <person name="Kovalchuk A."/>
            <person name="Asiegbu F.O."/>
            <person name="Lackner G."/>
            <person name="Hoffmeister D."/>
            <person name="Rencoret J."/>
            <person name="Gutierrez A."/>
            <person name="Sun H."/>
            <person name="Lindquist E."/>
            <person name="Barry K."/>
            <person name="Riley R."/>
            <person name="Grigoriev I.V."/>
            <person name="Henrissat B."/>
            <person name="Kues U."/>
            <person name="Berka R.M."/>
            <person name="Martinez A.T."/>
            <person name="Covert S.F."/>
            <person name="Blanchette R.A."/>
            <person name="Cullen D."/>
        </authorList>
    </citation>
    <scope>NUCLEOTIDE SEQUENCE [LARGE SCALE GENOMIC DNA]</scope>
    <source>
        <strain evidence="1 2">11061_1 CR5-6</strain>
    </source>
</reference>
<name>A0A0C3PIR3_PHLG1</name>
<dbReference type="Proteomes" id="UP000053257">
    <property type="component" value="Unassembled WGS sequence"/>
</dbReference>
<evidence type="ECO:0008006" key="3">
    <source>
        <dbReference type="Google" id="ProtNLM"/>
    </source>
</evidence>
<accession>A0A0C3PIR3</accession>
<dbReference type="EMBL" id="KN840531">
    <property type="protein sequence ID" value="KIP05898.1"/>
    <property type="molecule type" value="Genomic_DNA"/>
</dbReference>
<dbReference type="AlphaFoldDB" id="A0A0C3PIR3"/>